<gene>
    <name evidence="1" type="ORF">PmDNAV2_gp17</name>
</gene>
<protein>
    <submittedName>
        <fullName evidence="1">Uncharacterized protein</fullName>
    </submittedName>
</protein>
<accession>A0A678WAG2</accession>
<evidence type="ECO:0000313" key="1">
    <source>
        <dbReference type="EMBL" id="AYJ09392.1"/>
    </source>
</evidence>
<proteinExistence type="predicted"/>
<name>A0A678WAG2_9VIRU</name>
<sequence length="50" mass="5334">MGFAPDVVGRMSFWQYVAATSGYVAGNSVKKDKAPSDEEFFAAIGENDGD</sequence>
<organism evidence="1">
    <name type="scientific">Pseudo-nitzschia multiseries DNA virus</name>
    <dbReference type="NCBI Taxonomy" id="2364897"/>
    <lineage>
        <taxon>Viruses</taxon>
    </lineage>
</organism>
<dbReference type="EMBL" id="MG841151">
    <property type="protein sequence ID" value="AYJ09392.1"/>
    <property type="molecule type" value="Genomic_DNA"/>
</dbReference>
<reference evidence="1" key="1">
    <citation type="submission" date="2018-01" db="EMBL/GenBank/DDBJ databases">
        <title>A diatom virus reveals a new lineage of giant single stranded DNA viruses originating from double stranded DNA phage.</title>
        <authorList>
            <person name="Carlson M.C.G."/>
            <person name="Frischkorn K.R."/>
            <person name="Brumfield S."/>
            <person name="Rocap G."/>
        </authorList>
    </citation>
    <scope>NUCLEOTIDE SEQUENCE</scope>
    <source>
        <strain evidence="1">PmDNAV1</strain>
    </source>
</reference>